<dbReference type="AlphaFoldDB" id="A0A6P8EVT5"/>
<keyword evidence="2 5" id="KW-0812">Transmembrane</keyword>
<evidence type="ECO:0000256" key="1">
    <source>
        <dbReference type="ARBA" id="ARBA00004141"/>
    </source>
</evidence>
<evidence type="ECO:0000313" key="6">
    <source>
        <dbReference type="Proteomes" id="UP000515152"/>
    </source>
</evidence>
<gene>
    <name evidence="7 8" type="primary">tmem176</name>
</gene>
<keyword evidence="3 5" id="KW-1133">Transmembrane helix</keyword>
<dbReference type="GeneTree" id="ENSGT00510000052942"/>
<keyword evidence="6" id="KW-1185">Reference proteome</keyword>
<dbReference type="Pfam" id="PF04103">
    <property type="entry name" value="CD20"/>
    <property type="match status" value="1"/>
</dbReference>
<sequence>MAVSVSSDLSVTVGEDVVADKLPDKQTLMKNFQKVQSKALGVSQLMLGLLVMINSIPLLCTDFTEVVTFGVPLWSGLVQFVIAGSLATMMEKYTNKNYLYSCIAMSVAAMLASTTALIIYFIDITRHQAAECARTDIHTTCVNEHYTVLFSIGVKTSLALYTLIHAIISAILTHSLNKARKNLGVYTIMCS</sequence>
<feature type="transmembrane region" description="Helical" evidence="5">
    <location>
        <begin position="66"/>
        <end position="86"/>
    </location>
</feature>
<dbReference type="CTD" id="571908"/>
<feature type="transmembrane region" description="Helical" evidence="5">
    <location>
        <begin position="158"/>
        <end position="176"/>
    </location>
</feature>
<protein>
    <submittedName>
        <fullName evidence="7 8">Transmembrane protein 176 isoform X1</fullName>
    </submittedName>
</protein>
<dbReference type="RefSeq" id="XP_031416334.1">
    <property type="nucleotide sequence ID" value="XM_031560474.2"/>
</dbReference>
<reference evidence="7 8" key="1">
    <citation type="submission" date="2025-04" db="UniProtKB">
        <authorList>
            <consortium name="RefSeq"/>
        </authorList>
    </citation>
    <scope>IDENTIFICATION</scope>
</reference>
<evidence type="ECO:0000313" key="7">
    <source>
        <dbReference type="RefSeq" id="XP_031416334.1"/>
    </source>
</evidence>
<organism evidence="6 7">
    <name type="scientific">Clupea harengus</name>
    <name type="common">Atlantic herring</name>
    <dbReference type="NCBI Taxonomy" id="7950"/>
    <lineage>
        <taxon>Eukaryota</taxon>
        <taxon>Metazoa</taxon>
        <taxon>Chordata</taxon>
        <taxon>Craniata</taxon>
        <taxon>Vertebrata</taxon>
        <taxon>Euteleostomi</taxon>
        <taxon>Actinopterygii</taxon>
        <taxon>Neopterygii</taxon>
        <taxon>Teleostei</taxon>
        <taxon>Clupei</taxon>
        <taxon>Clupeiformes</taxon>
        <taxon>Clupeoidei</taxon>
        <taxon>Clupeidae</taxon>
        <taxon>Clupea</taxon>
    </lineage>
</organism>
<dbReference type="GO" id="GO:0016020">
    <property type="term" value="C:membrane"/>
    <property type="evidence" value="ECO:0007669"/>
    <property type="project" value="UniProtKB-SubCell"/>
</dbReference>
<dbReference type="GeneID" id="105908544"/>
<keyword evidence="4 5" id="KW-0472">Membrane</keyword>
<name>A0A6P8EVT5_CLUHA</name>
<evidence type="ECO:0000256" key="3">
    <source>
        <dbReference type="ARBA" id="ARBA00022989"/>
    </source>
</evidence>
<dbReference type="InterPro" id="IPR007237">
    <property type="entry name" value="CD20-like"/>
</dbReference>
<accession>A0A6P8EVT5</accession>
<evidence type="ECO:0000313" key="8">
    <source>
        <dbReference type="RefSeq" id="XP_031416335.1"/>
    </source>
</evidence>
<feature type="transmembrane region" description="Helical" evidence="5">
    <location>
        <begin position="98"/>
        <end position="122"/>
    </location>
</feature>
<comment type="subcellular location">
    <subcellularLocation>
        <location evidence="1">Membrane</location>
        <topology evidence="1">Multi-pass membrane protein</topology>
    </subcellularLocation>
</comment>
<dbReference type="Proteomes" id="UP000515152">
    <property type="component" value="Chromosome 22"/>
</dbReference>
<evidence type="ECO:0000256" key="2">
    <source>
        <dbReference type="ARBA" id="ARBA00022692"/>
    </source>
</evidence>
<evidence type="ECO:0000256" key="5">
    <source>
        <dbReference type="SAM" id="Phobius"/>
    </source>
</evidence>
<feature type="transmembrane region" description="Helical" evidence="5">
    <location>
        <begin position="39"/>
        <end position="60"/>
    </location>
</feature>
<dbReference type="RefSeq" id="XP_031416335.1">
    <property type="nucleotide sequence ID" value="XM_031560475.2"/>
</dbReference>
<evidence type="ECO:0000256" key="4">
    <source>
        <dbReference type="ARBA" id="ARBA00023136"/>
    </source>
</evidence>
<proteinExistence type="predicted"/>
<dbReference type="OrthoDB" id="8936163at2759"/>